<dbReference type="EMBL" id="LT629971">
    <property type="protein sequence ID" value="SEH50274.1"/>
    <property type="molecule type" value="Genomic_DNA"/>
</dbReference>
<dbReference type="InterPro" id="IPR008930">
    <property type="entry name" value="Terpenoid_cyclase/PrenylTrfase"/>
</dbReference>
<evidence type="ECO:0008006" key="3">
    <source>
        <dbReference type="Google" id="ProtNLM"/>
    </source>
</evidence>
<gene>
    <name evidence="1" type="ORF">SAMN04489835_0620</name>
</gene>
<keyword evidence="2" id="KW-1185">Reference proteome</keyword>
<dbReference type="RefSeq" id="WP_083405927.1">
    <property type="nucleotide sequence ID" value="NZ_LT629971.1"/>
</dbReference>
<dbReference type="OrthoDB" id="5943079at2"/>
<sequence>MSTGYPDLGVLLEEQHLAADRIEHWLLHSDIQLTDGPDAGAIAGWLDHEGRAEFVYPEIAGYYLTTLAWLLSGGASSVRHATLARGRADRAAAWIAELMANSTAPPTRRYLCDAPPDWRNDAVFSFDLAMAARGLSDVSRISAWADTRTIDRLTGWLNRISTGAAIMASHYSVDETVLPQRWSTQAGPHHLKAAAAVLRLDDAPPSLTAIAHRTMVHWATVMITGDWPCRELHALCYGIEGLLIADSGTGDRIDQAAYIFTGLMELQAPDGTLTETIDGGRVRSDVLAQALRISLLLRGRGHLTGRRWADRLDGLAHALTDFVRPDGGVLFADDQDIANTWCAMFALQALRLHERSESADPAPDSAFRYLV</sequence>
<evidence type="ECO:0000313" key="2">
    <source>
        <dbReference type="Proteomes" id="UP000182915"/>
    </source>
</evidence>
<accession>A0A1H6INI5</accession>
<dbReference type="Proteomes" id="UP000182915">
    <property type="component" value="Chromosome I"/>
</dbReference>
<reference evidence="2" key="1">
    <citation type="submission" date="2016-10" db="EMBL/GenBank/DDBJ databases">
        <authorList>
            <person name="Varghese N."/>
            <person name="Submissions S."/>
        </authorList>
    </citation>
    <scope>NUCLEOTIDE SEQUENCE [LARGE SCALE GENOMIC DNA]</scope>
    <source>
        <strain evidence="2">DSM 45405</strain>
    </source>
</reference>
<evidence type="ECO:0000313" key="1">
    <source>
        <dbReference type="EMBL" id="SEH50274.1"/>
    </source>
</evidence>
<organism evidence="1 2">
    <name type="scientific">Mycolicibacterium rutilum</name>
    <name type="common">Mycobacterium rutilum</name>
    <dbReference type="NCBI Taxonomy" id="370526"/>
    <lineage>
        <taxon>Bacteria</taxon>
        <taxon>Bacillati</taxon>
        <taxon>Actinomycetota</taxon>
        <taxon>Actinomycetes</taxon>
        <taxon>Mycobacteriales</taxon>
        <taxon>Mycobacteriaceae</taxon>
        <taxon>Mycolicibacterium</taxon>
    </lineage>
</organism>
<proteinExistence type="predicted"/>
<dbReference type="SUPFAM" id="SSF48239">
    <property type="entry name" value="Terpenoid cyclases/Protein prenyltransferases"/>
    <property type="match status" value="1"/>
</dbReference>
<dbReference type="STRING" id="370526.SAMN04489835_0620"/>
<name>A0A1H6INI5_MYCRU</name>
<dbReference type="AlphaFoldDB" id="A0A1H6INI5"/>
<protein>
    <recommendedName>
        <fullName evidence="3">Glycosyl hydrolase</fullName>
    </recommendedName>
</protein>